<evidence type="ECO:0000313" key="3">
    <source>
        <dbReference type="Proteomes" id="UP000834106"/>
    </source>
</evidence>
<dbReference type="AlphaFoldDB" id="A0AAD1YXJ7"/>
<accession>A0AAD1YXJ7</accession>
<feature type="compositionally biased region" description="Polar residues" evidence="1">
    <location>
        <begin position="111"/>
        <end position="121"/>
    </location>
</feature>
<feature type="compositionally biased region" description="Basic and acidic residues" evidence="1">
    <location>
        <begin position="75"/>
        <end position="101"/>
    </location>
</feature>
<reference evidence="2" key="1">
    <citation type="submission" date="2023-05" db="EMBL/GenBank/DDBJ databases">
        <authorList>
            <person name="Huff M."/>
        </authorList>
    </citation>
    <scope>NUCLEOTIDE SEQUENCE</scope>
</reference>
<feature type="region of interest" description="Disordered" evidence="1">
    <location>
        <begin position="75"/>
        <end position="127"/>
    </location>
</feature>
<keyword evidence="3" id="KW-1185">Reference proteome</keyword>
<gene>
    <name evidence="2" type="ORF">FPE_LOCUS6612</name>
</gene>
<protein>
    <submittedName>
        <fullName evidence="2">Uncharacterized protein</fullName>
    </submittedName>
</protein>
<evidence type="ECO:0000256" key="1">
    <source>
        <dbReference type="SAM" id="MobiDB-lite"/>
    </source>
</evidence>
<evidence type="ECO:0000313" key="2">
    <source>
        <dbReference type="EMBL" id="CAI9759182.1"/>
    </source>
</evidence>
<name>A0AAD1YXJ7_9LAMI</name>
<organism evidence="2 3">
    <name type="scientific">Fraxinus pennsylvanica</name>
    <dbReference type="NCBI Taxonomy" id="56036"/>
    <lineage>
        <taxon>Eukaryota</taxon>
        <taxon>Viridiplantae</taxon>
        <taxon>Streptophyta</taxon>
        <taxon>Embryophyta</taxon>
        <taxon>Tracheophyta</taxon>
        <taxon>Spermatophyta</taxon>
        <taxon>Magnoliopsida</taxon>
        <taxon>eudicotyledons</taxon>
        <taxon>Gunneridae</taxon>
        <taxon>Pentapetalae</taxon>
        <taxon>asterids</taxon>
        <taxon>lamiids</taxon>
        <taxon>Lamiales</taxon>
        <taxon>Oleaceae</taxon>
        <taxon>Oleeae</taxon>
        <taxon>Fraxinus</taxon>
    </lineage>
</organism>
<dbReference type="EMBL" id="OU503039">
    <property type="protein sequence ID" value="CAI9759182.1"/>
    <property type="molecule type" value="Genomic_DNA"/>
</dbReference>
<sequence length="206" mass="23139">MLRSFAHLLDRSCYFLDFGLMAFKDKFAKKEYPTPDMATILMVTATTGTKPLKPSSSRAKQVRTRLHHLNKIQAEKGAEKEASKKAEKVVDKGKGKMEELRKKRKLGHTSGAASNFRTTTAHAEKGETQQLKLLQSSIKAGMVEQSRRSNKGTNKEIYVAFEVPKNGQVEMTPRKSRNFLAGRDDKIAPAILEMLPTKVWGCHSKF</sequence>
<proteinExistence type="predicted"/>
<dbReference type="Proteomes" id="UP000834106">
    <property type="component" value="Chromosome 4"/>
</dbReference>